<protein>
    <submittedName>
        <fullName evidence="1">Uncharacterized protein</fullName>
    </submittedName>
</protein>
<evidence type="ECO:0000313" key="2">
    <source>
        <dbReference type="Proteomes" id="UP000824533"/>
    </source>
</evidence>
<reference evidence="1 2" key="1">
    <citation type="journal article" date="2021" name="Front. Genet.">
        <title>Chromosome-Level Genome Assembly Reveals Significant Gene Expansion in the Toll and IMD Signaling Pathways of Dendrolimus kikuchii.</title>
        <authorList>
            <person name="Zhou J."/>
            <person name="Wu P."/>
            <person name="Xiong Z."/>
            <person name="Liu N."/>
            <person name="Zhao N."/>
            <person name="Ji M."/>
            <person name="Qiu Y."/>
            <person name="Yang B."/>
        </authorList>
    </citation>
    <scope>NUCLEOTIDE SEQUENCE [LARGE SCALE GENOMIC DNA]</scope>
    <source>
        <strain evidence="1">Ann1</strain>
    </source>
</reference>
<gene>
    <name evidence="1" type="ORF">K1T71_013892</name>
</gene>
<accession>A0ACC1CG17</accession>
<keyword evidence="2" id="KW-1185">Reference proteome</keyword>
<proteinExistence type="predicted"/>
<organism evidence="1 2">
    <name type="scientific">Dendrolimus kikuchii</name>
    <dbReference type="NCBI Taxonomy" id="765133"/>
    <lineage>
        <taxon>Eukaryota</taxon>
        <taxon>Metazoa</taxon>
        <taxon>Ecdysozoa</taxon>
        <taxon>Arthropoda</taxon>
        <taxon>Hexapoda</taxon>
        <taxon>Insecta</taxon>
        <taxon>Pterygota</taxon>
        <taxon>Neoptera</taxon>
        <taxon>Endopterygota</taxon>
        <taxon>Lepidoptera</taxon>
        <taxon>Glossata</taxon>
        <taxon>Ditrysia</taxon>
        <taxon>Bombycoidea</taxon>
        <taxon>Lasiocampidae</taxon>
        <taxon>Dendrolimus</taxon>
    </lineage>
</organism>
<dbReference type="EMBL" id="CM034413">
    <property type="protein sequence ID" value="KAJ0170521.1"/>
    <property type="molecule type" value="Genomic_DNA"/>
</dbReference>
<name>A0ACC1CG17_9NEOP</name>
<evidence type="ECO:0000313" key="1">
    <source>
        <dbReference type="EMBL" id="KAJ0170521.1"/>
    </source>
</evidence>
<comment type="caution">
    <text evidence="1">The sequence shown here is derived from an EMBL/GenBank/DDBJ whole genome shotgun (WGS) entry which is preliminary data.</text>
</comment>
<sequence>MITFYFLICYAVFQGISTSTFRELTIGNLKDEDIMHHITKLIDSFTNVDNQRSEPFNALLSSKTENGANYIENLNNINDHSVYVLDNDTPQKVEDKTVLSDQYLSNSRPDCKKSLAIPVFIEIDNDGDNKENNEYEINHKYNEERDVKYSGVEKHETADNIAATVSNTYMGDLELNPEADDENTKTGLRIVQYNEDTKECIKYLQICARACQYAAEEVCELEYKLINCTKAMKRIFRNECYNNCAFEYNCHID</sequence>
<dbReference type="Proteomes" id="UP000824533">
    <property type="component" value="Linkage Group LG27"/>
</dbReference>